<organism evidence="1 2">
    <name type="scientific">Clavelina lepadiformis</name>
    <name type="common">Light-bulb sea squirt</name>
    <name type="synonym">Ascidia lepadiformis</name>
    <dbReference type="NCBI Taxonomy" id="159417"/>
    <lineage>
        <taxon>Eukaryota</taxon>
        <taxon>Metazoa</taxon>
        <taxon>Chordata</taxon>
        <taxon>Tunicata</taxon>
        <taxon>Ascidiacea</taxon>
        <taxon>Aplousobranchia</taxon>
        <taxon>Clavelinidae</taxon>
        <taxon>Clavelina</taxon>
    </lineage>
</organism>
<gene>
    <name evidence="1" type="ORF">CVLEPA_LOCUS13338</name>
</gene>
<evidence type="ECO:0000313" key="2">
    <source>
        <dbReference type="Proteomes" id="UP001642483"/>
    </source>
</evidence>
<proteinExistence type="predicted"/>
<sequence length="59" mass="6691">MVLRSNINILTLPGKVPFFSTVTFPYLYTGAPERKVKGVYAAYDLRITLKQVLGKYIPQ</sequence>
<keyword evidence="2" id="KW-1185">Reference proteome</keyword>
<protein>
    <submittedName>
        <fullName evidence="1">Uncharacterized protein</fullName>
    </submittedName>
</protein>
<reference evidence="1 2" key="1">
    <citation type="submission" date="2024-02" db="EMBL/GenBank/DDBJ databases">
        <authorList>
            <person name="Daric V."/>
            <person name="Darras S."/>
        </authorList>
    </citation>
    <scope>NUCLEOTIDE SEQUENCE [LARGE SCALE GENOMIC DNA]</scope>
</reference>
<dbReference type="Proteomes" id="UP001642483">
    <property type="component" value="Unassembled WGS sequence"/>
</dbReference>
<accession>A0ABP0FWB3</accession>
<dbReference type="EMBL" id="CAWYQH010000096">
    <property type="protein sequence ID" value="CAK8682694.1"/>
    <property type="molecule type" value="Genomic_DNA"/>
</dbReference>
<name>A0ABP0FWB3_CLALP</name>
<evidence type="ECO:0000313" key="1">
    <source>
        <dbReference type="EMBL" id="CAK8682694.1"/>
    </source>
</evidence>
<comment type="caution">
    <text evidence="1">The sequence shown here is derived from an EMBL/GenBank/DDBJ whole genome shotgun (WGS) entry which is preliminary data.</text>
</comment>